<dbReference type="Proteomes" id="UP000241769">
    <property type="component" value="Unassembled WGS sequence"/>
</dbReference>
<dbReference type="Pfam" id="PF00169">
    <property type="entry name" value="PH"/>
    <property type="match status" value="1"/>
</dbReference>
<keyword evidence="5 10" id="KW-1133">Transmembrane helix</keyword>
<evidence type="ECO:0000313" key="13">
    <source>
        <dbReference type="Proteomes" id="UP000241769"/>
    </source>
</evidence>
<evidence type="ECO:0000256" key="6">
    <source>
        <dbReference type="ARBA" id="ARBA00023055"/>
    </source>
</evidence>
<dbReference type="InterPro" id="IPR019411">
    <property type="entry name" value="MMM1_dom"/>
</dbReference>
<dbReference type="SMART" id="SM00233">
    <property type="entry name" value="PH"/>
    <property type="match status" value="1"/>
</dbReference>
<dbReference type="PANTHER" id="PTHR13466:SF0">
    <property type="entry name" value="SMP-LTD DOMAIN-CONTAINING PROTEIN"/>
    <property type="match status" value="1"/>
</dbReference>
<dbReference type="GO" id="GO:0005789">
    <property type="term" value="C:endoplasmic reticulum membrane"/>
    <property type="evidence" value="ECO:0007669"/>
    <property type="project" value="UniProtKB-SubCell"/>
</dbReference>
<feature type="transmembrane region" description="Helical" evidence="10">
    <location>
        <begin position="328"/>
        <end position="349"/>
    </location>
</feature>
<evidence type="ECO:0000256" key="1">
    <source>
        <dbReference type="ARBA" id="ARBA00004586"/>
    </source>
</evidence>
<evidence type="ECO:0000256" key="8">
    <source>
        <dbReference type="ARBA" id="ARBA00023136"/>
    </source>
</evidence>
<evidence type="ECO:0000259" key="11">
    <source>
        <dbReference type="PROSITE" id="PS51847"/>
    </source>
</evidence>
<keyword evidence="7" id="KW-0446">Lipid-binding</keyword>
<comment type="caution">
    <text evidence="12">The sequence shown here is derived from an EMBL/GenBank/DDBJ whole genome shotgun (WGS) entry which is preliminary data.</text>
</comment>
<dbReference type="InParanoid" id="A0A2P6N239"/>
<feature type="compositionally biased region" description="Basic and acidic residues" evidence="9">
    <location>
        <begin position="633"/>
        <end position="660"/>
    </location>
</feature>
<keyword evidence="3 10" id="KW-0812">Transmembrane</keyword>
<keyword evidence="2" id="KW-0813">Transport</keyword>
<gene>
    <name evidence="12" type="ORF">PROFUN_14047</name>
</gene>
<evidence type="ECO:0000256" key="3">
    <source>
        <dbReference type="ARBA" id="ARBA00022692"/>
    </source>
</evidence>
<protein>
    <recommendedName>
        <fullName evidence="11">SMP-LTD domain-containing protein</fullName>
    </recommendedName>
</protein>
<reference evidence="12 13" key="1">
    <citation type="journal article" date="2018" name="Genome Biol. Evol.">
        <title>Multiple Roots of Fruiting Body Formation in Amoebozoa.</title>
        <authorList>
            <person name="Hillmann F."/>
            <person name="Forbes G."/>
            <person name="Novohradska S."/>
            <person name="Ferling I."/>
            <person name="Riege K."/>
            <person name="Groth M."/>
            <person name="Westermann M."/>
            <person name="Marz M."/>
            <person name="Spaller T."/>
            <person name="Winckler T."/>
            <person name="Schaap P."/>
            <person name="Glockner G."/>
        </authorList>
    </citation>
    <scope>NUCLEOTIDE SEQUENCE [LARGE SCALE GENOMIC DNA]</scope>
    <source>
        <strain evidence="12 13">Jena</strain>
    </source>
</reference>
<feature type="transmembrane region" description="Helical" evidence="10">
    <location>
        <begin position="305"/>
        <end position="322"/>
    </location>
</feature>
<comment type="subcellular location">
    <subcellularLocation>
        <location evidence="1">Endoplasmic reticulum membrane</location>
    </subcellularLocation>
</comment>
<evidence type="ECO:0000313" key="12">
    <source>
        <dbReference type="EMBL" id="PRP78009.1"/>
    </source>
</evidence>
<keyword evidence="6" id="KW-0445">Lipid transport</keyword>
<feature type="domain" description="SMP-LTD" evidence="11">
    <location>
        <begin position="397"/>
        <end position="593"/>
    </location>
</feature>
<dbReference type="EMBL" id="MDYQ01000246">
    <property type="protein sequence ID" value="PRP78009.1"/>
    <property type="molecule type" value="Genomic_DNA"/>
</dbReference>
<feature type="region of interest" description="Disordered" evidence="9">
    <location>
        <begin position="630"/>
        <end position="706"/>
    </location>
</feature>
<evidence type="ECO:0000256" key="5">
    <source>
        <dbReference type="ARBA" id="ARBA00022989"/>
    </source>
</evidence>
<dbReference type="GO" id="GO:0006869">
    <property type="term" value="P:lipid transport"/>
    <property type="evidence" value="ECO:0007669"/>
    <property type="project" value="UniProtKB-KW"/>
</dbReference>
<dbReference type="InterPro" id="IPR011993">
    <property type="entry name" value="PH-like_dom_sf"/>
</dbReference>
<keyword evidence="4" id="KW-0256">Endoplasmic reticulum</keyword>
<evidence type="ECO:0000256" key="10">
    <source>
        <dbReference type="SAM" id="Phobius"/>
    </source>
</evidence>
<dbReference type="OrthoDB" id="5599157at2759"/>
<dbReference type="Pfam" id="PF10296">
    <property type="entry name" value="MMM1"/>
    <property type="match status" value="2"/>
</dbReference>
<feature type="compositionally biased region" description="Basic and acidic residues" evidence="9">
    <location>
        <begin position="689"/>
        <end position="700"/>
    </location>
</feature>
<dbReference type="InterPro" id="IPR001849">
    <property type="entry name" value="PH_domain"/>
</dbReference>
<name>A0A2P6N239_9EUKA</name>
<evidence type="ECO:0000256" key="7">
    <source>
        <dbReference type="ARBA" id="ARBA00023121"/>
    </source>
</evidence>
<dbReference type="Gene3D" id="2.30.29.30">
    <property type="entry name" value="Pleckstrin-homology domain (PH domain)/Phosphotyrosine-binding domain (PTB)"/>
    <property type="match status" value="1"/>
</dbReference>
<accession>A0A2P6N239</accession>
<evidence type="ECO:0000256" key="2">
    <source>
        <dbReference type="ARBA" id="ARBA00022448"/>
    </source>
</evidence>
<keyword evidence="13" id="KW-1185">Reference proteome</keyword>
<keyword evidence="8 10" id="KW-0472">Membrane</keyword>
<dbReference type="SUPFAM" id="SSF50729">
    <property type="entry name" value="PH domain-like"/>
    <property type="match status" value="1"/>
</dbReference>
<sequence length="706" mass="81377">MHFGIIIRYIDHRLRERSVAGLAESIYNFRRCKRRSRAHTSEDSYMATFPLIKDKNLFLSQSVDNHRPPVLNLWLKKYSDGVPRMWKSRFFKQDTAHPEMFHYYKSNMEVNNSLGVINLKTVTHMEAVHNEASSFDITTTQKIFHLQTAKPEERAACMTAIQRWLDYFETKELKLMFNKRQESVLMEEMRSSEIHYKDTKLPGEPAEITRVTEERDTLEIEELTFNATDAGIERIERKRTQPPTVTASRPSSSVTTNFNGKLNLKELIAAFERDFEELHSKEKTKKVGSTAKYGKMTFYWKENKYLIGWAVASVGVLALLILPAGFFLGVFIGISVTLAALAAFVTFWLGTGEISVPHIPIFPELIEMHDGSTASLDRFKYATLRHILETRTDFSDELSEHEWFNLLFDRLWQEHTHNEIFVKKYIQKLNTKLLATKRPDYVGTIKCDSIDFGWNKLRIVDRVQRIPTDKEGEQVTEFYVEYTGNSPPKVKMSVELFINWPRERFATVNISVTVAMAYLSGRVRFTIPPGDDPLCVISFLQDPVSSFTVESEIGANRTKIQNVPKISSLLARKMQRFLARELVVPNGWSFHIPIKGVRQMKPLLLSKWRKRAGLSKDAEVHTEQSKEAYGQYLKEREKRENAEKAEKLEKDKLAEKERLEQSSGGEHTTWFDGIAAGGRSSVRPHGNSPRRERTARHKMEPAGLPG</sequence>
<dbReference type="AlphaFoldDB" id="A0A2P6N239"/>
<dbReference type="InterPro" id="IPR031468">
    <property type="entry name" value="SMP_LBD"/>
</dbReference>
<dbReference type="PROSITE" id="PS51847">
    <property type="entry name" value="SMP"/>
    <property type="match status" value="1"/>
</dbReference>
<dbReference type="PANTHER" id="PTHR13466">
    <property type="entry name" value="TEX2 PROTEIN-RELATED"/>
    <property type="match status" value="1"/>
</dbReference>
<evidence type="ECO:0000256" key="9">
    <source>
        <dbReference type="SAM" id="MobiDB-lite"/>
    </source>
</evidence>
<dbReference type="GO" id="GO:0008289">
    <property type="term" value="F:lipid binding"/>
    <property type="evidence" value="ECO:0007669"/>
    <property type="project" value="UniProtKB-KW"/>
</dbReference>
<evidence type="ECO:0000256" key="4">
    <source>
        <dbReference type="ARBA" id="ARBA00022824"/>
    </source>
</evidence>
<proteinExistence type="predicted"/>
<organism evidence="12 13">
    <name type="scientific">Planoprotostelium fungivorum</name>
    <dbReference type="NCBI Taxonomy" id="1890364"/>
    <lineage>
        <taxon>Eukaryota</taxon>
        <taxon>Amoebozoa</taxon>
        <taxon>Evosea</taxon>
        <taxon>Variosea</taxon>
        <taxon>Cavosteliida</taxon>
        <taxon>Cavosteliaceae</taxon>
        <taxon>Planoprotostelium</taxon>
    </lineage>
</organism>